<protein>
    <submittedName>
        <fullName evidence="1 2">Uncharacterized protein</fullName>
    </submittedName>
</protein>
<keyword evidence="3" id="KW-1185">Reference proteome</keyword>
<dbReference type="PaxDb" id="3880-AES59649"/>
<sequence>MRKNIQWNMVRLGRLMLTLMFHGSINERDPGVQVTLPQKPLETINHDDKDTHKSQD</sequence>
<evidence type="ECO:0000313" key="3">
    <source>
        <dbReference type="Proteomes" id="UP000002051"/>
    </source>
</evidence>
<proteinExistence type="predicted"/>
<dbReference type="EnsemblPlants" id="AES59649">
    <property type="protein sequence ID" value="AES59649"/>
    <property type="gene ID" value="MTR_1g023790"/>
</dbReference>
<accession>G7I6H2</accession>
<reference evidence="1 3" key="1">
    <citation type="journal article" date="2011" name="Nature">
        <title>The Medicago genome provides insight into the evolution of rhizobial symbioses.</title>
        <authorList>
            <person name="Young N.D."/>
            <person name="Debelle F."/>
            <person name="Oldroyd G.E."/>
            <person name="Geurts R."/>
            <person name="Cannon S.B."/>
            <person name="Udvardi M.K."/>
            <person name="Benedito V.A."/>
            <person name="Mayer K.F."/>
            <person name="Gouzy J."/>
            <person name="Schoof H."/>
            <person name="Van de Peer Y."/>
            <person name="Proost S."/>
            <person name="Cook D.R."/>
            <person name="Meyers B.C."/>
            <person name="Spannagl M."/>
            <person name="Cheung F."/>
            <person name="De Mita S."/>
            <person name="Krishnakumar V."/>
            <person name="Gundlach H."/>
            <person name="Zhou S."/>
            <person name="Mudge J."/>
            <person name="Bharti A.K."/>
            <person name="Murray J.D."/>
            <person name="Naoumkina M.A."/>
            <person name="Rosen B."/>
            <person name="Silverstein K.A."/>
            <person name="Tang H."/>
            <person name="Rombauts S."/>
            <person name="Zhao P.X."/>
            <person name="Zhou P."/>
            <person name="Barbe V."/>
            <person name="Bardou P."/>
            <person name="Bechner M."/>
            <person name="Bellec A."/>
            <person name="Berger A."/>
            <person name="Berges H."/>
            <person name="Bidwell S."/>
            <person name="Bisseling T."/>
            <person name="Choisne N."/>
            <person name="Couloux A."/>
            <person name="Denny R."/>
            <person name="Deshpande S."/>
            <person name="Dai X."/>
            <person name="Doyle J.J."/>
            <person name="Dudez A.M."/>
            <person name="Farmer A.D."/>
            <person name="Fouteau S."/>
            <person name="Franken C."/>
            <person name="Gibelin C."/>
            <person name="Gish J."/>
            <person name="Goldstein S."/>
            <person name="Gonzalez A.J."/>
            <person name="Green P.J."/>
            <person name="Hallab A."/>
            <person name="Hartog M."/>
            <person name="Hua A."/>
            <person name="Humphray S.J."/>
            <person name="Jeong D.H."/>
            <person name="Jing Y."/>
            <person name="Jocker A."/>
            <person name="Kenton S.M."/>
            <person name="Kim D.J."/>
            <person name="Klee K."/>
            <person name="Lai H."/>
            <person name="Lang C."/>
            <person name="Lin S."/>
            <person name="Macmil S.L."/>
            <person name="Magdelenat G."/>
            <person name="Matthews L."/>
            <person name="McCorrison J."/>
            <person name="Monaghan E.L."/>
            <person name="Mun J.H."/>
            <person name="Najar F.Z."/>
            <person name="Nicholson C."/>
            <person name="Noirot C."/>
            <person name="O'Bleness M."/>
            <person name="Paule C.R."/>
            <person name="Poulain J."/>
            <person name="Prion F."/>
            <person name="Qin B."/>
            <person name="Qu C."/>
            <person name="Retzel E.F."/>
            <person name="Riddle C."/>
            <person name="Sallet E."/>
            <person name="Samain S."/>
            <person name="Samson N."/>
            <person name="Sanders I."/>
            <person name="Saurat O."/>
            <person name="Scarpelli C."/>
            <person name="Schiex T."/>
            <person name="Segurens B."/>
            <person name="Severin A.J."/>
            <person name="Sherrier D.J."/>
            <person name="Shi R."/>
            <person name="Sims S."/>
            <person name="Singer S.R."/>
            <person name="Sinharoy S."/>
            <person name="Sterck L."/>
            <person name="Viollet A."/>
            <person name="Wang B.B."/>
            <person name="Wang K."/>
            <person name="Wang M."/>
            <person name="Wang X."/>
            <person name="Warfsmann J."/>
            <person name="Weissenbach J."/>
            <person name="White D.D."/>
            <person name="White J.D."/>
            <person name="Wiley G.B."/>
            <person name="Wincker P."/>
            <person name="Xing Y."/>
            <person name="Yang L."/>
            <person name="Yao Z."/>
            <person name="Ying F."/>
            <person name="Zhai J."/>
            <person name="Zhou L."/>
            <person name="Zuber A."/>
            <person name="Denarie J."/>
            <person name="Dixon R.A."/>
            <person name="May G.D."/>
            <person name="Schwartz D.C."/>
            <person name="Rogers J."/>
            <person name="Quetier F."/>
            <person name="Town C.D."/>
            <person name="Roe B.A."/>
        </authorList>
    </citation>
    <scope>NUCLEOTIDE SEQUENCE [LARGE SCALE GENOMIC DNA]</scope>
    <source>
        <strain evidence="1">A17</strain>
        <strain evidence="2 3">cv. Jemalong A17</strain>
    </source>
</reference>
<dbReference type="AlphaFoldDB" id="G7I6H2"/>
<organism evidence="1 3">
    <name type="scientific">Medicago truncatula</name>
    <name type="common">Barrel medic</name>
    <name type="synonym">Medicago tribuloides</name>
    <dbReference type="NCBI Taxonomy" id="3880"/>
    <lineage>
        <taxon>Eukaryota</taxon>
        <taxon>Viridiplantae</taxon>
        <taxon>Streptophyta</taxon>
        <taxon>Embryophyta</taxon>
        <taxon>Tracheophyta</taxon>
        <taxon>Spermatophyta</taxon>
        <taxon>Magnoliopsida</taxon>
        <taxon>eudicotyledons</taxon>
        <taxon>Gunneridae</taxon>
        <taxon>Pentapetalae</taxon>
        <taxon>rosids</taxon>
        <taxon>fabids</taxon>
        <taxon>Fabales</taxon>
        <taxon>Fabaceae</taxon>
        <taxon>Papilionoideae</taxon>
        <taxon>50 kb inversion clade</taxon>
        <taxon>NPAAA clade</taxon>
        <taxon>Hologalegina</taxon>
        <taxon>IRL clade</taxon>
        <taxon>Trifolieae</taxon>
        <taxon>Medicago</taxon>
    </lineage>
</organism>
<reference evidence="1 3" key="2">
    <citation type="journal article" date="2014" name="BMC Genomics">
        <title>An improved genome release (version Mt4.0) for the model legume Medicago truncatula.</title>
        <authorList>
            <person name="Tang H."/>
            <person name="Krishnakumar V."/>
            <person name="Bidwell S."/>
            <person name="Rosen B."/>
            <person name="Chan A."/>
            <person name="Zhou S."/>
            <person name="Gentzbittel L."/>
            <person name="Childs K.L."/>
            <person name="Yandell M."/>
            <person name="Gundlach H."/>
            <person name="Mayer K.F."/>
            <person name="Schwartz D.C."/>
            <person name="Town C.D."/>
        </authorList>
    </citation>
    <scope>GENOME REANNOTATION</scope>
    <source>
        <strain evidence="2 3">cv. Jemalong A17</strain>
    </source>
</reference>
<gene>
    <name evidence="1" type="ordered locus">MTR_1g023790</name>
</gene>
<reference evidence="2" key="3">
    <citation type="submission" date="2015-04" db="UniProtKB">
        <authorList>
            <consortium name="EnsemblPlants"/>
        </authorList>
    </citation>
    <scope>IDENTIFICATION</scope>
    <source>
        <strain evidence="2">cv. Jemalong A17</strain>
    </source>
</reference>
<dbReference type="EMBL" id="CM001217">
    <property type="protein sequence ID" value="AES59649.1"/>
    <property type="molecule type" value="Genomic_DNA"/>
</dbReference>
<dbReference type="Proteomes" id="UP000002051">
    <property type="component" value="Unassembled WGS sequence"/>
</dbReference>
<evidence type="ECO:0000313" key="2">
    <source>
        <dbReference type="EnsemblPlants" id="AES59649"/>
    </source>
</evidence>
<evidence type="ECO:0000313" key="1">
    <source>
        <dbReference type="EMBL" id="AES59649.1"/>
    </source>
</evidence>
<name>G7I6H2_MEDTR</name>
<dbReference type="HOGENOM" id="CLU_3017213_0_0_1"/>